<dbReference type="RefSeq" id="WP_243330734.1">
    <property type="nucleotide sequence ID" value="NZ_AP027081.1"/>
</dbReference>
<dbReference type="InterPro" id="IPR018376">
    <property type="entry name" value="Enoyl-CoA_hyd/isom_CS"/>
</dbReference>
<reference evidence="4" key="1">
    <citation type="journal article" date="2023" name="Int. J. Syst. Evol. Microbiol.">
        <title>Mesoterricola silvestris gen. nov., sp. nov., Mesoterricola sediminis sp. nov., Geothrix oryzae sp. nov., Geothrix edaphica sp. nov., Geothrix rubra sp. nov., and Geothrix limicola sp. nov., six novel members of Acidobacteriota isolated from soils.</title>
        <authorList>
            <person name="Itoh H."/>
            <person name="Sugisawa Y."/>
            <person name="Mise K."/>
            <person name="Xu Z."/>
            <person name="Kuniyasu M."/>
            <person name="Ushijima N."/>
            <person name="Kawano K."/>
            <person name="Kobayashi E."/>
            <person name="Shiratori Y."/>
            <person name="Masuda Y."/>
            <person name="Senoo K."/>
        </authorList>
    </citation>
    <scope>NUCLEOTIDE SEQUENCE</scope>
    <source>
        <strain evidence="4">W786</strain>
    </source>
</reference>
<keyword evidence="5" id="KW-1185">Reference proteome</keyword>
<dbReference type="FunFam" id="3.90.226.10:FF:000009">
    <property type="entry name" value="Carnitinyl-CoA dehydratase"/>
    <property type="match status" value="1"/>
</dbReference>
<evidence type="ECO:0000256" key="2">
    <source>
        <dbReference type="ARBA" id="ARBA00023239"/>
    </source>
</evidence>
<comment type="similarity">
    <text evidence="1 3">Belongs to the enoyl-CoA hydratase/isomerase family.</text>
</comment>
<protein>
    <submittedName>
        <fullName evidence="4">Crotonase</fullName>
    </submittedName>
</protein>
<dbReference type="Gene3D" id="3.90.226.10">
    <property type="entry name" value="2-enoyl-CoA Hydratase, Chain A, domain 1"/>
    <property type="match status" value="1"/>
</dbReference>
<dbReference type="PROSITE" id="PS00166">
    <property type="entry name" value="ENOYL_COA_HYDRATASE"/>
    <property type="match status" value="1"/>
</dbReference>
<evidence type="ECO:0000313" key="4">
    <source>
        <dbReference type="EMBL" id="BDU75456.1"/>
    </source>
</evidence>
<keyword evidence="2" id="KW-0456">Lyase</keyword>
<organism evidence="4 5">
    <name type="scientific">Mesoterricola sediminis</name>
    <dbReference type="NCBI Taxonomy" id="2927980"/>
    <lineage>
        <taxon>Bacteria</taxon>
        <taxon>Pseudomonadati</taxon>
        <taxon>Acidobacteriota</taxon>
        <taxon>Holophagae</taxon>
        <taxon>Holophagales</taxon>
        <taxon>Holophagaceae</taxon>
        <taxon>Mesoterricola</taxon>
    </lineage>
</organism>
<dbReference type="PANTHER" id="PTHR11941:SF54">
    <property type="entry name" value="ENOYL-COA HYDRATASE, MITOCHONDRIAL"/>
    <property type="match status" value="1"/>
</dbReference>
<dbReference type="Proteomes" id="UP001228113">
    <property type="component" value="Chromosome"/>
</dbReference>
<dbReference type="Gene3D" id="1.10.12.10">
    <property type="entry name" value="Lyase 2-enoyl-coa Hydratase, Chain A, domain 2"/>
    <property type="match status" value="1"/>
</dbReference>
<dbReference type="InterPro" id="IPR001753">
    <property type="entry name" value="Enoyl-CoA_hydra/iso"/>
</dbReference>
<dbReference type="GO" id="GO:0016836">
    <property type="term" value="F:hydro-lyase activity"/>
    <property type="evidence" value="ECO:0007669"/>
    <property type="project" value="UniProtKB-ARBA"/>
</dbReference>
<dbReference type="GO" id="GO:0006635">
    <property type="term" value="P:fatty acid beta-oxidation"/>
    <property type="evidence" value="ECO:0007669"/>
    <property type="project" value="TreeGrafter"/>
</dbReference>
<evidence type="ECO:0000256" key="3">
    <source>
        <dbReference type="RuleBase" id="RU003707"/>
    </source>
</evidence>
<name>A0AA48KB62_9BACT</name>
<sequence length="258" mass="27251">MSEHVRFELEAGVGLVTLDRPEALNALNDGILAGLEEAFLALGREPSVRAVILTGAGKAFVAGADIKAMAGLSPLEARAFAQRGQRIFNLIEDHPHPVIAAVNGFALGGGLELAMACDIRIASEAAKAGQPEVNLGVIPGFGGTQRLARIVGRSRAKYLLFTGEVISAQRGLELGIFNEVTAPDLLLPRCRELAALIARKAPLAVSHCKHAVNEGTDLPLGDGLSIEAELFAQTFATADQKEGMQAFIEKRPAQFIGR</sequence>
<dbReference type="InterPro" id="IPR029045">
    <property type="entry name" value="ClpP/crotonase-like_dom_sf"/>
</dbReference>
<proteinExistence type="inferred from homology"/>
<dbReference type="SUPFAM" id="SSF52096">
    <property type="entry name" value="ClpP/crotonase"/>
    <property type="match status" value="1"/>
</dbReference>
<dbReference type="CDD" id="cd06558">
    <property type="entry name" value="crotonase-like"/>
    <property type="match status" value="1"/>
</dbReference>
<dbReference type="EMBL" id="AP027081">
    <property type="protein sequence ID" value="BDU75456.1"/>
    <property type="molecule type" value="Genomic_DNA"/>
</dbReference>
<dbReference type="Pfam" id="PF00378">
    <property type="entry name" value="ECH_1"/>
    <property type="match status" value="1"/>
</dbReference>
<gene>
    <name evidence="4" type="ORF">METESE_04140</name>
</gene>
<evidence type="ECO:0000313" key="5">
    <source>
        <dbReference type="Proteomes" id="UP001228113"/>
    </source>
</evidence>
<accession>A0AA48KB62</accession>
<dbReference type="InterPro" id="IPR014748">
    <property type="entry name" value="Enoyl-CoA_hydra_C"/>
</dbReference>
<evidence type="ECO:0000256" key="1">
    <source>
        <dbReference type="ARBA" id="ARBA00005254"/>
    </source>
</evidence>
<dbReference type="PANTHER" id="PTHR11941">
    <property type="entry name" value="ENOYL-COA HYDRATASE-RELATED"/>
    <property type="match status" value="1"/>
</dbReference>
<dbReference type="FunFam" id="1.10.12.10:FF:000001">
    <property type="entry name" value="Probable enoyl-CoA hydratase, mitochondrial"/>
    <property type="match status" value="1"/>
</dbReference>
<dbReference type="KEGG" id="msea:METESE_04140"/>
<dbReference type="AlphaFoldDB" id="A0AA48KB62"/>